<dbReference type="AlphaFoldDB" id="A0A9J6PBS6"/>
<evidence type="ECO:0000256" key="10">
    <source>
        <dbReference type="ARBA" id="ARBA00022989"/>
    </source>
</evidence>
<evidence type="ECO:0000256" key="8">
    <source>
        <dbReference type="ARBA" id="ARBA00022967"/>
    </source>
</evidence>
<evidence type="ECO:0000256" key="2">
    <source>
        <dbReference type="ARBA" id="ARBA00004141"/>
    </source>
</evidence>
<dbReference type="InterPro" id="IPR036257">
    <property type="entry name" value="Cyt_c_oxidase_su2_TM_sf"/>
</dbReference>
<keyword evidence="9 15" id="KW-0249">Electron transport</keyword>
<keyword evidence="22" id="KW-1185">Reference proteome</keyword>
<keyword evidence="8" id="KW-1278">Translocase</keyword>
<evidence type="ECO:0000256" key="16">
    <source>
        <dbReference type="RuleBase" id="RU004024"/>
    </source>
</evidence>
<dbReference type="RefSeq" id="WP_269333575.1">
    <property type="nucleotide sequence ID" value="NZ_JAMZFT010000003.1"/>
</dbReference>
<dbReference type="PRINTS" id="PR01166">
    <property type="entry name" value="CYCOXIDASEII"/>
</dbReference>
<dbReference type="PROSITE" id="PS00078">
    <property type="entry name" value="COX2"/>
    <property type="match status" value="1"/>
</dbReference>
<keyword evidence="5 15" id="KW-0679">Respiratory chain</keyword>
<dbReference type="Gene3D" id="2.60.40.420">
    <property type="entry name" value="Cupredoxins - blue copper proteins"/>
    <property type="match status" value="1"/>
</dbReference>
<dbReference type="EC" id="7.1.1.9" evidence="16"/>
<evidence type="ECO:0000256" key="4">
    <source>
        <dbReference type="ARBA" id="ARBA00022448"/>
    </source>
</evidence>
<evidence type="ECO:0000256" key="17">
    <source>
        <dbReference type="SAM" id="Phobius"/>
    </source>
</evidence>
<comment type="similarity">
    <text evidence="3 15">Belongs to the cytochrome c oxidase subunit 2 family.</text>
</comment>
<evidence type="ECO:0000256" key="1">
    <source>
        <dbReference type="ARBA" id="ARBA00001971"/>
    </source>
</evidence>
<keyword evidence="10 17" id="KW-1133">Transmembrane helix</keyword>
<dbReference type="GO" id="GO:0042773">
    <property type="term" value="P:ATP synthesis coupled electron transport"/>
    <property type="evidence" value="ECO:0007669"/>
    <property type="project" value="TreeGrafter"/>
</dbReference>
<feature type="transmembrane region" description="Helical" evidence="17">
    <location>
        <begin position="95"/>
        <end position="117"/>
    </location>
</feature>
<dbReference type="InterPro" id="IPR008972">
    <property type="entry name" value="Cupredoxin"/>
</dbReference>
<feature type="domain" description="Cytochrome oxidase subunit II transmembrane region profile" evidence="20">
    <location>
        <begin position="28"/>
        <end position="123"/>
    </location>
</feature>
<dbReference type="InterPro" id="IPR001505">
    <property type="entry name" value="Copper_CuA"/>
</dbReference>
<dbReference type="InterPro" id="IPR045187">
    <property type="entry name" value="CcO_II"/>
</dbReference>
<evidence type="ECO:0000256" key="7">
    <source>
        <dbReference type="ARBA" id="ARBA00022723"/>
    </source>
</evidence>
<dbReference type="NCBIfam" id="TIGR02866">
    <property type="entry name" value="CoxB"/>
    <property type="match status" value="1"/>
</dbReference>
<proteinExistence type="inferred from homology"/>
<dbReference type="InterPro" id="IPR014222">
    <property type="entry name" value="Cyt_c_oxidase_su2"/>
</dbReference>
<comment type="caution">
    <text evidence="21">The sequence shown here is derived from an EMBL/GenBank/DDBJ whole genome shotgun (WGS) entry which is preliminary data.</text>
</comment>
<organism evidence="21 22">
    <name type="scientific">Futiania mangrovi</name>
    <dbReference type="NCBI Taxonomy" id="2959716"/>
    <lineage>
        <taxon>Bacteria</taxon>
        <taxon>Pseudomonadati</taxon>
        <taxon>Pseudomonadota</taxon>
        <taxon>Alphaproteobacteria</taxon>
        <taxon>Futianiales</taxon>
        <taxon>Futianiaceae</taxon>
        <taxon>Futiania</taxon>
    </lineage>
</organism>
<dbReference type="SUPFAM" id="SSF49503">
    <property type="entry name" value="Cupredoxins"/>
    <property type="match status" value="1"/>
</dbReference>
<feature type="transmembrane region" description="Helical" evidence="17">
    <location>
        <begin position="50"/>
        <end position="74"/>
    </location>
</feature>
<dbReference type="InterPro" id="IPR011759">
    <property type="entry name" value="Cyt_c_oxidase_su2_TM_dom"/>
</dbReference>
<evidence type="ECO:0000256" key="14">
    <source>
        <dbReference type="ARBA" id="ARBA00047816"/>
    </source>
</evidence>
<evidence type="ECO:0000259" key="19">
    <source>
        <dbReference type="PROSITE" id="PS50857"/>
    </source>
</evidence>
<keyword evidence="6 15" id="KW-0812">Transmembrane</keyword>
<dbReference type="Pfam" id="PF00116">
    <property type="entry name" value="COX2"/>
    <property type="match status" value="1"/>
</dbReference>
<dbReference type="PANTHER" id="PTHR22888:SF9">
    <property type="entry name" value="CYTOCHROME C OXIDASE SUBUNIT 2"/>
    <property type="match status" value="1"/>
</dbReference>
<dbReference type="Pfam" id="PF02790">
    <property type="entry name" value="COX2_TM"/>
    <property type="match status" value="1"/>
</dbReference>
<evidence type="ECO:0000256" key="18">
    <source>
        <dbReference type="SAM" id="SignalP"/>
    </source>
</evidence>
<comment type="function">
    <text evidence="13 16">Subunits I and II form the functional core of the enzyme complex. Electrons originating in cytochrome c are transferred via heme a and Cu(A) to the binuclear center formed by heme a3 and Cu(B).</text>
</comment>
<comment type="catalytic activity">
    <reaction evidence="14 16">
        <text>4 Fe(II)-[cytochrome c] + O2 + 8 H(+)(in) = 4 Fe(III)-[cytochrome c] + 2 H2O + 4 H(+)(out)</text>
        <dbReference type="Rhea" id="RHEA:11436"/>
        <dbReference type="Rhea" id="RHEA-COMP:10350"/>
        <dbReference type="Rhea" id="RHEA-COMP:14399"/>
        <dbReference type="ChEBI" id="CHEBI:15377"/>
        <dbReference type="ChEBI" id="CHEBI:15378"/>
        <dbReference type="ChEBI" id="CHEBI:15379"/>
        <dbReference type="ChEBI" id="CHEBI:29033"/>
        <dbReference type="ChEBI" id="CHEBI:29034"/>
        <dbReference type="EC" id="7.1.1.9"/>
    </reaction>
</comment>
<dbReference type="CDD" id="cd13912">
    <property type="entry name" value="CcO_II_C"/>
    <property type="match status" value="1"/>
</dbReference>
<dbReference type="Gene3D" id="1.10.287.90">
    <property type="match status" value="1"/>
</dbReference>
<dbReference type="SUPFAM" id="SSF81464">
    <property type="entry name" value="Cytochrome c oxidase subunit II-like, transmembrane region"/>
    <property type="match status" value="1"/>
</dbReference>
<evidence type="ECO:0000256" key="9">
    <source>
        <dbReference type="ARBA" id="ARBA00022982"/>
    </source>
</evidence>
<evidence type="ECO:0000256" key="5">
    <source>
        <dbReference type="ARBA" id="ARBA00022660"/>
    </source>
</evidence>
<feature type="chain" id="PRO_5039932869" description="Cytochrome c oxidase subunit 2" evidence="18">
    <location>
        <begin position="27"/>
        <end position="288"/>
    </location>
</feature>
<evidence type="ECO:0000313" key="22">
    <source>
        <dbReference type="Proteomes" id="UP001055804"/>
    </source>
</evidence>
<keyword evidence="4 15" id="KW-0813">Transport</keyword>
<evidence type="ECO:0000256" key="3">
    <source>
        <dbReference type="ARBA" id="ARBA00007866"/>
    </source>
</evidence>
<keyword evidence="11 16" id="KW-0186">Copper</keyword>
<keyword evidence="18" id="KW-0732">Signal</keyword>
<dbReference type="InterPro" id="IPR034210">
    <property type="entry name" value="CcO_II_C"/>
</dbReference>
<evidence type="ECO:0000256" key="13">
    <source>
        <dbReference type="ARBA" id="ARBA00024688"/>
    </source>
</evidence>
<dbReference type="EMBL" id="JAMZFT010000003">
    <property type="protein sequence ID" value="MCP1337612.1"/>
    <property type="molecule type" value="Genomic_DNA"/>
</dbReference>
<accession>A0A9J6PBS6</accession>
<name>A0A9J6PBS6_9PROT</name>
<comment type="subcellular location">
    <subcellularLocation>
        <location evidence="15">Cell membrane</location>
        <topology evidence="15">Multi-pass membrane protein</topology>
    </subcellularLocation>
    <subcellularLocation>
        <location evidence="2">Membrane</location>
        <topology evidence="2">Multi-pass membrane protein</topology>
    </subcellularLocation>
</comment>
<dbReference type="InterPro" id="IPR002429">
    <property type="entry name" value="CcO_II-like_C"/>
</dbReference>
<dbReference type="GO" id="GO:0005507">
    <property type="term" value="F:copper ion binding"/>
    <property type="evidence" value="ECO:0007669"/>
    <property type="project" value="InterPro"/>
</dbReference>
<keyword evidence="12 17" id="KW-0472">Membrane</keyword>
<evidence type="ECO:0000313" key="21">
    <source>
        <dbReference type="EMBL" id="MCP1337612.1"/>
    </source>
</evidence>
<evidence type="ECO:0000256" key="11">
    <source>
        <dbReference type="ARBA" id="ARBA00023008"/>
    </source>
</evidence>
<sequence length="288" mass="31602">MDRFGRRLFAGFLAGASALAAGAASAAEPKDWQLGFQDAATPVMEHIDALHNLLLPIITVVCILVLGLLIYVMVRFNSRANPTPSRTSHNTAIEVIWTVVPILILVVIAVPSLRLLYFQDVIPEPELTIKTTGYQWYWGYEYPDNGGFDFLSIMLTDDEAVEKGLPRKLATDTQVVVPVDTVVKLQVTAADVIHNWAMPAFGIKMDAVPGRLNETWFKAQREGTFYGQCSELCGVNHAFMPIMVKVVSKENFEKWAAAAQDDLEAANKLLAELEAAQPQKVAAAGKAD</sequence>
<evidence type="ECO:0000256" key="12">
    <source>
        <dbReference type="ARBA" id="ARBA00023136"/>
    </source>
</evidence>
<dbReference type="GO" id="GO:0004129">
    <property type="term" value="F:cytochrome-c oxidase activity"/>
    <property type="evidence" value="ECO:0007669"/>
    <property type="project" value="UniProtKB-EC"/>
</dbReference>
<evidence type="ECO:0000256" key="6">
    <source>
        <dbReference type="ARBA" id="ARBA00022692"/>
    </source>
</evidence>
<dbReference type="Proteomes" id="UP001055804">
    <property type="component" value="Unassembled WGS sequence"/>
</dbReference>
<feature type="domain" description="Cytochrome oxidase subunit II copper A binding" evidence="19">
    <location>
        <begin position="124"/>
        <end position="258"/>
    </location>
</feature>
<comment type="cofactor">
    <cofactor evidence="1">
        <name>heme</name>
        <dbReference type="ChEBI" id="CHEBI:30413"/>
    </cofactor>
</comment>
<keyword evidence="7 16" id="KW-0479">Metal-binding</keyword>
<dbReference type="PROSITE" id="PS50857">
    <property type="entry name" value="COX2_CUA"/>
    <property type="match status" value="1"/>
</dbReference>
<comment type="cofactor">
    <cofactor evidence="16">
        <name>Cu cation</name>
        <dbReference type="ChEBI" id="CHEBI:23378"/>
    </cofactor>
    <text evidence="16">Binds a copper A center.</text>
</comment>
<gene>
    <name evidence="21" type="primary">coxB</name>
    <name evidence="21" type="ORF">NJQ99_14410</name>
</gene>
<dbReference type="GO" id="GO:0016491">
    <property type="term" value="F:oxidoreductase activity"/>
    <property type="evidence" value="ECO:0007669"/>
    <property type="project" value="InterPro"/>
</dbReference>
<reference evidence="21" key="1">
    <citation type="submission" date="2022-06" db="EMBL/GenBank/DDBJ databases">
        <title>Isolation and Genomics of Futiania mangrovii gen. nov., sp. nov., a Rare and Metabolically-versatile member in the Class Alphaproteobacteria.</title>
        <authorList>
            <person name="Liu L."/>
            <person name="Huang W.-C."/>
            <person name="Pan J."/>
            <person name="Li J."/>
            <person name="Huang Y."/>
            <person name="Du H."/>
            <person name="Liu Y."/>
            <person name="Li M."/>
        </authorList>
    </citation>
    <scope>NUCLEOTIDE SEQUENCE</scope>
    <source>
        <strain evidence="21">FT118</strain>
    </source>
</reference>
<protein>
    <recommendedName>
        <fullName evidence="16">Cytochrome c oxidase subunit 2</fullName>
        <ecNumber evidence="16">7.1.1.9</ecNumber>
    </recommendedName>
</protein>
<evidence type="ECO:0000256" key="15">
    <source>
        <dbReference type="RuleBase" id="RU000456"/>
    </source>
</evidence>
<dbReference type="PANTHER" id="PTHR22888">
    <property type="entry name" value="CYTOCHROME C OXIDASE, SUBUNIT II"/>
    <property type="match status" value="1"/>
</dbReference>
<evidence type="ECO:0000259" key="20">
    <source>
        <dbReference type="PROSITE" id="PS50999"/>
    </source>
</evidence>
<dbReference type="GO" id="GO:0005886">
    <property type="term" value="C:plasma membrane"/>
    <property type="evidence" value="ECO:0007669"/>
    <property type="project" value="UniProtKB-SubCell"/>
</dbReference>
<feature type="signal peptide" evidence="18">
    <location>
        <begin position="1"/>
        <end position="26"/>
    </location>
</feature>
<dbReference type="PROSITE" id="PS50999">
    <property type="entry name" value="COX2_TM"/>
    <property type="match status" value="1"/>
</dbReference>
<dbReference type="FunFam" id="2.60.40.420:FF:000001">
    <property type="entry name" value="Cytochrome c oxidase subunit 2"/>
    <property type="match status" value="1"/>
</dbReference>